<dbReference type="Pfam" id="PF00583">
    <property type="entry name" value="Acetyltransf_1"/>
    <property type="match status" value="1"/>
</dbReference>
<dbReference type="PROSITE" id="PS51186">
    <property type="entry name" value="GNAT"/>
    <property type="match status" value="1"/>
</dbReference>
<dbReference type="EMBL" id="CP001399">
    <property type="protein sequence ID" value="ACP36605.1"/>
    <property type="molecule type" value="Genomic_DNA"/>
</dbReference>
<dbReference type="InterPro" id="IPR000182">
    <property type="entry name" value="GNAT_dom"/>
</dbReference>
<dbReference type="PANTHER" id="PTHR43072">
    <property type="entry name" value="N-ACETYLTRANSFERASE"/>
    <property type="match status" value="1"/>
</dbReference>
<dbReference type="SUPFAM" id="SSF55729">
    <property type="entry name" value="Acyl-CoA N-acyltransferases (Nat)"/>
    <property type="match status" value="1"/>
</dbReference>
<dbReference type="CDD" id="cd04301">
    <property type="entry name" value="NAT_SF"/>
    <property type="match status" value="1"/>
</dbReference>
<keyword evidence="2" id="KW-0808">Transferase</keyword>
<dbReference type="KEGG" id="sis:LS215_2660"/>
<evidence type="ECO:0000313" key="3">
    <source>
        <dbReference type="Proteomes" id="UP000001747"/>
    </source>
</evidence>
<dbReference type="OrthoDB" id="43754at2157"/>
<gene>
    <name evidence="2" type="ordered locus">LS215_2660</name>
</gene>
<proteinExistence type="predicted"/>
<feature type="domain" description="N-acetyltransferase" evidence="1">
    <location>
        <begin position="5"/>
        <end position="151"/>
    </location>
</feature>
<dbReference type="Gene3D" id="3.40.630.30">
    <property type="match status" value="1"/>
</dbReference>
<protein>
    <submittedName>
        <fullName evidence="2">GCN5-related N-acetyltransferase</fullName>
    </submittedName>
</protein>
<sequence>MSKQIKIRKAVKEDWEKIYQLYNSLSDEDLYLRFFHLYRITEEDAKRIASNEDHATFLAEVDGKVVGEASLHEDGEFSLVVDRNYRALGIGTLLVKTLIEEAKKCGLSAIKFYTLPENTPMIKIGRKLGFKLRFYEDEVYGEMKLMEKEVNINLATSSSP</sequence>
<organism evidence="2 3">
    <name type="scientific">Saccharolobus islandicus (strain L.S.2.15 / Lassen #1)</name>
    <name type="common">Sulfolobus islandicus</name>
    <dbReference type="NCBI Taxonomy" id="429572"/>
    <lineage>
        <taxon>Archaea</taxon>
        <taxon>Thermoproteota</taxon>
        <taxon>Thermoprotei</taxon>
        <taxon>Sulfolobales</taxon>
        <taxon>Sulfolobaceae</taxon>
        <taxon>Saccharolobus</taxon>
    </lineage>
</organism>
<evidence type="ECO:0000259" key="1">
    <source>
        <dbReference type="PROSITE" id="PS51186"/>
    </source>
</evidence>
<dbReference type="Proteomes" id="UP000001747">
    <property type="component" value="Chromosome"/>
</dbReference>
<dbReference type="InterPro" id="IPR016181">
    <property type="entry name" value="Acyl_CoA_acyltransferase"/>
</dbReference>
<dbReference type="HOGENOM" id="CLU_1691612_0_0_2"/>
<dbReference type="GO" id="GO:0016747">
    <property type="term" value="F:acyltransferase activity, transferring groups other than amino-acyl groups"/>
    <property type="evidence" value="ECO:0007669"/>
    <property type="project" value="InterPro"/>
</dbReference>
<accession>C3MLX1</accession>
<evidence type="ECO:0000313" key="2">
    <source>
        <dbReference type="EMBL" id="ACP36605.1"/>
    </source>
</evidence>
<dbReference type="GeneID" id="7796753"/>
<dbReference type="RefSeq" id="WP_012714480.1">
    <property type="nucleotide sequence ID" value="NC_012589.1"/>
</dbReference>
<dbReference type="AlphaFoldDB" id="C3MLX1"/>
<reference evidence="2 3" key="1">
    <citation type="journal article" date="2009" name="Proc. Natl. Acad. Sci. U.S.A.">
        <title>Biogeography of the Sulfolobus islandicus pan-genome.</title>
        <authorList>
            <person name="Reno M.L."/>
            <person name="Held N.L."/>
            <person name="Fields C.J."/>
            <person name="Burke P.V."/>
            <person name="Whitaker R.J."/>
        </authorList>
    </citation>
    <scope>NUCLEOTIDE SEQUENCE [LARGE SCALE GENOMIC DNA]</scope>
    <source>
        <strain evidence="3">L.S.2.15 / Lassen #1</strain>
    </source>
</reference>
<name>C3MLX1_SACI2</name>